<accession>A0A498KXP7</accession>
<comment type="caution">
    <text evidence="3">The sequence shown here is derived from an EMBL/GenBank/DDBJ whole genome shotgun (WGS) entry which is preliminary data.</text>
</comment>
<evidence type="ECO:0000313" key="4">
    <source>
        <dbReference type="Proteomes" id="UP000289691"/>
    </source>
</evidence>
<proteinExistence type="predicted"/>
<protein>
    <submittedName>
        <fullName evidence="3">DUF4397 domain-containing protein</fullName>
    </submittedName>
</protein>
<dbReference type="Proteomes" id="UP000289691">
    <property type="component" value="Unassembled WGS sequence"/>
</dbReference>
<organism evidence="3 4">
    <name type="scientific">Halorientalis pallida</name>
    <dbReference type="NCBI Taxonomy" id="2479928"/>
    <lineage>
        <taxon>Archaea</taxon>
        <taxon>Methanobacteriati</taxon>
        <taxon>Methanobacteriota</taxon>
        <taxon>Stenosarchaea group</taxon>
        <taxon>Halobacteria</taxon>
        <taxon>Halobacteriales</taxon>
        <taxon>Haloarculaceae</taxon>
        <taxon>Halorientalis</taxon>
    </lineage>
</organism>
<gene>
    <name evidence="3" type="ORF">EAF64_05970</name>
</gene>
<dbReference type="InterPro" id="IPR025510">
    <property type="entry name" value="DUF4397"/>
</dbReference>
<sequence>MPANNPRRAAGLVLVATLLGALLVAGATAGVAQDETPTDETEDGTAQVRIVHAVPNAPAVDVQVDGATVLENVTFGTASDYLSVDAGTRQVTVTAANDTEDVLYDETLPIQPGTYTVAAAGEVGDDAAEPFTPVILLDEGTEPDDDEALVRLAHLAPDAPAVDVTVAETNETLFEDVSFANSSDYQSVPAGDYTLAVRPADDADAEPVATVDVTLDNGTAYTGFAVGYLDPATAAGDEPLDVVLETDQLTEPTVENETGETPDIQVETVEATPTDGEE</sequence>
<dbReference type="EMBL" id="RDFA01000002">
    <property type="protein sequence ID" value="RXK50109.1"/>
    <property type="molecule type" value="Genomic_DNA"/>
</dbReference>
<feature type="domain" description="DUF4397" evidence="2">
    <location>
        <begin position="46"/>
        <end position="165"/>
    </location>
</feature>
<evidence type="ECO:0000259" key="2">
    <source>
        <dbReference type="Pfam" id="PF14344"/>
    </source>
</evidence>
<dbReference type="OrthoDB" id="187327at2157"/>
<feature type="domain" description="DUF4397" evidence="2">
    <location>
        <begin position="170"/>
        <end position="237"/>
    </location>
</feature>
<reference evidence="3 4" key="1">
    <citation type="submission" date="2019-01" db="EMBL/GenBank/DDBJ databases">
        <title>Halorientalis sp. F13-25 a new haloarchaeum isolated from hypersaline water.</title>
        <authorList>
            <person name="Ana D.-V."/>
            <person name="Cristina S.-P."/>
            <person name="Antonio V."/>
        </authorList>
    </citation>
    <scope>NUCLEOTIDE SEQUENCE [LARGE SCALE GENOMIC DNA]</scope>
    <source>
        <strain evidence="3 4">F13-25</strain>
    </source>
</reference>
<dbReference type="Pfam" id="PF14344">
    <property type="entry name" value="DUF4397"/>
    <property type="match status" value="2"/>
</dbReference>
<dbReference type="RefSeq" id="WP_129068071.1">
    <property type="nucleotide sequence ID" value="NZ_RDFA01000002.1"/>
</dbReference>
<feature type="region of interest" description="Disordered" evidence="1">
    <location>
        <begin position="251"/>
        <end position="278"/>
    </location>
</feature>
<keyword evidence="4" id="KW-1185">Reference proteome</keyword>
<evidence type="ECO:0000313" key="3">
    <source>
        <dbReference type="EMBL" id="RXK50109.1"/>
    </source>
</evidence>
<dbReference type="AlphaFoldDB" id="A0A498KXP7"/>
<evidence type="ECO:0000256" key="1">
    <source>
        <dbReference type="SAM" id="MobiDB-lite"/>
    </source>
</evidence>
<name>A0A498KXP7_9EURY</name>